<protein>
    <submittedName>
        <fullName evidence="1">Uncharacterized protein</fullName>
    </submittedName>
</protein>
<dbReference type="Proteomes" id="UP001592582">
    <property type="component" value="Unassembled WGS sequence"/>
</dbReference>
<organism evidence="1 2">
    <name type="scientific">Streptacidiphilus alkalitolerans</name>
    <dbReference type="NCBI Taxonomy" id="3342712"/>
    <lineage>
        <taxon>Bacteria</taxon>
        <taxon>Bacillati</taxon>
        <taxon>Actinomycetota</taxon>
        <taxon>Actinomycetes</taxon>
        <taxon>Kitasatosporales</taxon>
        <taxon>Streptomycetaceae</taxon>
        <taxon>Streptacidiphilus</taxon>
    </lineage>
</organism>
<dbReference type="EMBL" id="JBHEZX010000002">
    <property type="protein sequence ID" value="MFC1408809.1"/>
    <property type="molecule type" value="Genomic_DNA"/>
</dbReference>
<keyword evidence="2" id="KW-1185">Reference proteome</keyword>
<proteinExistence type="predicted"/>
<accession>A0ABV6V513</accession>
<name>A0ABV6V513_9ACTN</name>
<gene>
    <name evidence="1" type="ORF">ACEZDG_05895</name>
</gene>
<comment type="caution">
    <text evidence="1">The sequence shown here is derived from an EMBL/GenBank/DDBJ whole genome shotgun (WGS) entry which is preliminary data.</text>
</comment>
<reference evidence="1 2" key="1">
    <citation type="submission" date="2024-09" db="EMBL/GenBank/DDBJ databases">
        <authorList>
            <person name="Lee S.D."/>
        </authorList>
    </citation>
    <scope>NUCLEOTIDE SEQUENCE [LARGE SCALE GENOMIC DNA]</scope>
    <source>
        <strain evidence="1 2">N1-1</strain>
    </source>
</reference>
<sequence>MPATRNQPAQPVHQAQQYNGGLTLTPGQGTFDNPDPFTVPPVPGHDGSGSGTTVNTSALDVFAGNIDLLIAPTQTASTTLDEVSISPGAFYHANKIRVDVNGANGDDGLKAKYLLVLADLGQGLADLRDGIKQLSHTYTTVEDASHMTATDFATAMNLSQADFTSLITDGGGSGTTSAPGS</sequence>
<evidence type="ECO:0000313" key="2">
    <source>
        <dbReference type="Proteomes" id="UP001592582"/>
    </source>
</evidence>
<evidence type="ECO:0000313" key="1">
    <source>
        <dbReference type="EMBL" id="MFC1408809.1"/>
    </source>
</evidence>